<gene>
    <name evidence="9" type="ORF">F4Y08_05260</name>
</gene>
<evidence type="ECO:0000256" key="7">
    <source>
        <dbReference type="RuleBase" id="RU363032"/>
    </source>
</evidence>
<keyword evidence="4 7" id="KW-0812">Transmembrane</keyword>
<sequence>MSILDNVAGNLAASTPGSSTELRRATWRGRLQMAVLIVVYVVMFLAFTIPFFWMFFGSIREEAEIFANLYPFTWKTILPIKWSLKNYLDIFGISDDGQKFGLQFQRFLGNSFLVSAGVVLSSLFFNTLAAYFFARLRFPLKNVLLVFVIATMLVPFQATIVPLYIVVDALGMANSYNGLIFPWYASPFVIFALMQFMRDIPTDLDEAAVMDGANLFHILWRVIVPLSIPGIITMALLEFQFIWNLFYWPLILISSPQLQMIQVAIATQTTQTQTFWGRTFAGSVTASLPVIVLFLFLQRYYVQGIALTGLKG</sequence>
<protein>
    <submittedName>
        <fullName evidence="9">Carbohydrate ABC transporter permease</fullName>
    </submittedName>
</protein>
<organism evidence="9">
    <name type="scientific">Caldilineaceae bacterium SB0662_bin_9</name>
    <dbReference type="NCBI Taxonomy" id="2605258"/>
    <lineage>
        <taxon>Bacteria</taxon>
        <taxon>Bacillati</taxon>
        <taxon>Chloroflexota</taxon>
        <taxon>Caldilineae</taxon>
        <taxon>Caldilineales</taxon>
        <taxon>Caldilineaceae</taxon>
    </lineage>
</organism>
<keyword evidence="6 7" id="KW-0472">Membrane</keyword>
<dbReference type="EMBL" id="VXPY01000033">
    <property type="protein sequence ID" value="MYD89735.1"/>
    <property type="molecule type" value="Genomic_DNA"/>
</dbReference>
<evidence type="ECO:0000256" key="2">
    <source>
        <dbReference type="ARBA" id="ARBA00022448"/>
    </source>
</evidence>
<dbReference type="AlphaFoldDB" id="A0A6B1DSE1"/>
<accession>A0A6B1DSE1</accession>
<feature type="transmembrane region" description="Helical" evidence="7">
    <location>
        <begin position="179"/>
        <end position="197"/>
    </location>
</feature>
<evidence type="ECO:0000256" key="4">
    <source>
        <dbReference type="ARBA" id="ARBA00022692"/>
    </source>
</evidence>
<comment type="similarity">
    <text evidence="7">Belongs to the binding-protein-dependent transport system permease family.</text>
</comment>
<feature type="domain" description="ABC transmembrane type-1" evidence="8">
    <location>
        <begin position="108"/>
        <end position="297"/>
    </location>
</feature>
<dbReference type="InterPro" id="IPR035906">
    <property type="entry name" value="MetI-like_sf"/>
</dbReference>
<name>A0A6B1DSE1_9CHLR</name>
<keyword evidence="3" id="KW-1003">Cell membrane</keyword>
<dbReference type="Pfam" id="PF00528">
    <property type="entry name" value="BPD_transp_1"/>
    <property type="match status" value="1"/>
</dbReference>
<feature type="transmembrane region" description="Helical" evidence="7">
    <location>
        <begin position="218"/>
        <end position="239"/>
    </location>
</feature>
<evidence type="ECO:0000256" key="5">
    <source>
        <dbReference type="ARBA" id="ARBA00022989"/>
    </source>
</evidence>
<dbReference type="InterPro" id="IPR000515">
    <property type="entry name" value="MetI-like"/>
</dbReference>
<dbReference type="PANTHER" id="PTHR43744:SF8">
    <property type="entry name" value="SN-GLYCEROL-3-PHOSPHATE TRANSPORT SYSTEM PERMEASE PROTEIN UGPE"/>
    <property type="match status" value="1"/>
</dbReference>
<dbReference type="CDD" id="cd06261">
    <property type="entry name" value="TM_PBP2"/>
    <property type="match status" value="1"/>
</dbReference>
<reference evidence="9" key="1">
    <citation type="submission" date="2019-09" db="EMBL/GenBank/DDBJ databases">
        <title>Characterisation of the sponge microbiome using genome-centric metagenomics.</title>
        <authorList>
            <person name="Engelberts J.P."/>
            <person name="Robbins S.J."/>
            <person name="De Goeij J.M."/>
            <person name="Aranda M."/>
            <person name="Bell S.C."/>
            <person name="Webster N.S."/>
        </authorList>
    </citation>
    <scope>NUCLEOTIDE SEQUENCE</scope>
    <source>
        <strain evidence="9">SB0662_bin_9</strain>
    </source>
</reference>
<feature type="transmembrane region" description="Helical" evidence="7">
    <location>
        <begin position="245"/>
        <end position="267"/>
    </location>
</feature>
<dbReference type="GO" id="GO:0005886">
    <property type="term" value="C:plasma membrane"/>
    <property type="evidence" value="ECO:0007669"/>
    <property type="project" value="UniProtKB-SubCell"/>
</dbReference>
<keyword evidence="2 7" id="KW-0813">Transport</keyword>
<dbReference type="Gene3D" id="1.10.3720.10">
    <property type="entry name" value="MetI-like"/>
    <property type="match status" value="1"/>
</dbReference>
<feature type="transmembrane region" description="Helical" evidence="7">
    <location>
        <begin position="112"/>
        <end position="134"/>
    </location>
</feature>
<proteinExistence type="inferred from homology"/>
<evidence type="ECO:0000313" key="9">
    <source>
        <dbReference type="EMBL" id="MYD89735.1"/>
    </source>
</evidence>
<comment type="caution">
    <text evidence="9">The sequence shown here is derived from an EMBL/GenBank/DDBJ whole genome shotgun (WGS) entry which is preliminary data.</text>
</comment>
<evidence type="ECO:0000256" key="3">
    <source>
        <dbReference type="ARBA" id="ARBA00022475"/>
    </source>
</evidence>
<dbReference type="GO" id="GO:0055085">
    <property type="term" value="P:transmembrane transport"/>
    <property type="evidence" value="ECO:0007669"/>
    <property type="project" value="InterPro"/>
</dbReference>
<feature type="transmembrane region" description="Helical" evidence="7">
    <location>
        <begin position="279"/>
        <end position="301"/>
    </location>
</feature>
<keyword evidence="5 7" id="KW-1133">Transmembrane helix</keyword>
<feature type="transmembrane region" description="Helical" evidence="7">
    <location>
        <begin position="143"/>
        <end position="167"/>
    </location>
</feature>
<evidence type="ECO:0000259" key="8">
    <source>
        <dbReference type="PROSITE" id="PS50928"/>
    </source>
</evidence>
<dbReference type="SUPFAM" id="SSF161098">
    <property type="entry name" value="MetI-like"/>
    <property type="match status" value="1"/>
</dbReference>
<feature type="transmembrane region" description="Helical" evidence="7">
    <location>
        <begin position="33"/>
        <end position="56"/>
    </location>
</feature>
<evidence type="ECO:0000256" key="1">
    <source>
        <dbReference type="ARBA" id="ARBA00004651"/>
    </source>
</evidence>
<dbReference type="PROSITE" id="PS50928">
    <property type="entry name" value="ABC_TM1"/>
    <property type="match status" value="1"/>
</dbReference>
<comment type="subcellular location">
    <subcellularLocation>
        <location evidence="1 7">Cell membrane</location>
        <topology evidence="1 7">Multi-pass membrane protein</topology>
    </subcellularLocation>
</comment>
<dbReference type="PANTHER" id="PTHR43744">
    <property type="entry name" value="ABC TRANSPORTER PERMEASE PROTEIN MG189-RELATED-RELATED"/>
    <property type="match status" value="1"/>
</dbReference>
<evidence type="ECO:0000256" key="6">
    <source>
        <dbReference type="ARBA" id="ARBA00023136"/>
    </source>
</evidence>